<reference evidence="2" key="1">
    <citation type="submission" date="2021-12" db="EMBL/GenBank/DDBJ databases">
        <authorList>
            <person name="Rodrigo-Torres L."/>
            <person name="Arahal R. D."/>
            <person name="Lucena T."/>
        </authorList>
    </citation>
    <scope>NUCLEOTIDE SEQUENCE</scope>
    <source>
        <strain evidence="2">CECT 8267</strain>
    </source>
</reference>
<sequence length="77" mass="8753">MRRDYGSRLYQIVDAPVNRSLMVEIYSAVAEALVKWEPRLELTRVQVEEVHPGGLMVSLEGIYLPDNKRIAIEGVVL</sequence>
<evidence type="ECO:0000313" key="3">
    <source>
        <dbReference type="Proteomes" id="UP000838100"/>
    </source>
</evidence>
<feature type="domain" description="IraD/Gp25-like" evidence="1">
    <location>
        <begin position="1"/>
        <end position="61"/>
    </location>
</feature>
<comment type="caution">
    <text evidence="2">The sequence shown here is derived from an EMBL/GenBank/DDBJ whole genome shotgun (WGS) entry which is preliminary data.</text>
</comment>
<organism evidence="2 3">
    <name type="scientific">Sinobacterium norvegicum</name>
    <dbReference type="NCBI Taxonomy" id="1641715"/>
    <lineage>
        <taxon>Bacteria</taxon>
        <taxon>Pseudomonadati</taxon>
        <taxon>Pseudomonadota</taxon>
        <taxon>Gammaproteobacteria</taxon>
        <taxon>Cellvibrionales</taxon>
        <taxon>Spongiibacteraceae</taxon>
        <taxon>Sinobacterium</taxon>
    </lineage>
</organism>
<evidence type="ECO:0000313" key="2">
    <source>
        <dbReference type="EMBL" id="CAH0992194.1"/>
    </source>
</evidence>
<dbReference type="InterPro" id="IPR007048">
    <property type="entry name" value="IraD/Gp25-like"/>
</dbReference>
<protein>
    <recommendedName>
        <fullName evidence="1">IraD/Gp25-like domain-containing protein</fullName>
    </recommendedName>
</protein>
<dbReference type="Proteomes" id="UP000838100">
    <property type="component" value="Unassembled WGS sequence"/>
</dbReference>
<accession>A0ABM9AG78</accession>
<gene>
    <name evidence="2" type="ORF">SIN8267_02310</name>
</gene>
<dbReference type="EMBL" id="CAKLPX010000002">
    <property type="protein sequence ID" value="CAH0992194.1"/>
    <property type="molecule type" value="Genomic_DNA"/>
</dbReference>
<name>A0ABM9AG78_9GAMM</name>
<dbReference type="Gene3D" id="3.10.450.40">
    <property type="match status" value="1"/>
</dbReference>
<dbReference type="SUPFAM" id="SSF160719">
    <property type="entry name" value="gpW/gp25-like"/>
    <property type="match status" value="1"/>
</dbReference>
<dbReference type="Pfam" id="PF04965">
    <property type="entry name" value="GPW_gp25"/>
    <property type="match status" value="1"/>
</dbReference>
<evidence type="ECO:0000259" key="1">
    <source>
        <dbReference type="Pfam" id="PF04965"/>
    </source>
</evidence>
<keyword evidence="3" id="KW-1185">Reference proteome</keyword>
<proteinExistence type="predicted"/>